<feature type="compositionally biased region" description="Polar residues" evidence="1">
    <location>
        <begin position="1"/>
        <end position="13"/>
    </location>
</feature>
<evidence type="ECO:0000256" key="1">
    <source>
        <dbReference type="SAM" id="MobiDB-lite"/>
    </source>
</evidence>
<dbReference type="GeneID" id="34608284"/>
<sequence length="102" mass="10943">MRPSQDETPSGENIQGGWEEAGTSGDGRSRGGWEGKILLAQVRTESSRSHILTALWTTLIFLFDVRSRSTCADSGLIAGQCQAGSVSWTPRLASLPGKQAYC</sequence>
<dbReference type="VEuPathDB" id="FungiDB:ASPZODRAFT_127695"/>
<gene>
    <name evidence="2" type="ORF">ASPZODRAFT_127695</name>
</gene>
<organism evidence="2 3">
    <name type="scientific">Penicilliopsis zonata CBS 506.65</name>
    <dbReference type="NCBI Taxonomy" id="1073090"/>
    <lineage>
        <taxon>Eukaryota</taxon>
        <taxon>Fungi</taxon>
        <taxon>Dikarya</taxon>
        <taxon>Ascomycota</taxon>
        <taxon>Pezizomycotina</taxon>
        <taxon>Eurotiomycetes</taxon>
        <taxon>Eurotiomycetidae</taxon>
        <taxon>Eurotiales</taxon>
        <taxon>Aspergillaceae</taxon>
        <taxon>Penicilliopsis</taxon>
    </lineage>
</organism>
<accession>A0A1L9SWU3</accession>
<proteinExistence type="predicted"/>
<feature type="region of interest" description="Disordered" evidence="1">
    <location>
        <begin position="1"/>
        <end position="31"/>
    </location>
</feature>
<dbReference type="Proteomes" id="UP000184188">
    <property type="component" value="Unassembled WGS sequence"/>
</dbReference>
<dbReference type="RefSeq" id="XP_022586107.1">
    <property type="nucleotide sequence ID" value="XM_022721819.1"/>
</dbReference>
<evidence type="ECO:0000313" key="3">
    <source>
        <dbReference type="Proteomes" id="UP000184188"/>
    </source>
</evidence>
<keyword evidence="3" id="KW-1185">Reference proteome</keyword>
<reference evidence="3" key="1">
    <citation type="journal article" date="2017" name="Genome Biol.">
        <title>Comparative genomics reveals high biological diversity and specific adaptations in the industrially and medically important fungal genus Aspergillus.</title>
        <authorList>
            <person name="de Vries R.P."/>
            <person name="Riley R."/>
            <person name="Wiebenga A."/>
            <person name="Aguilar-Osorio G."/>
            <person name="Amillis S."/>
            <person name="Uchima C.A."/>
            <person name="Anderluh G."/>
            <person name="Asadollahi M."/>
            <person name="Askin M."/>
            <person name="Barry K."/>
            <person name="Battaglia E."/>
            <person name="Bayram O."/>
            <person name="Benocci T."/>
            <person name="Braus-Stromeyer S.A."/>
            <person name="Caldana C."/>
            <person name="Canovas D."/>
            <person name="Cerqueira G.C."/>
            <person name="Chen F."/>
            <person name="Chen W."/>
            <person name="Choi C."/>
            <person name="Clum A."/>
            <person name="Dos Santos R.A."/>
            <person name="Damasio A.R."/>
            <person name="Diallinas G."/>
            <person name="Emri T."/>
            <person name="Fekete E."/>
            <person name="Flipphi M."/>
            <person name="Freyberg S."/>
            <person name="Gallo A."/>
            <person name="Gournas C."/>
            <person name="Habgood R."/>
            <person name="Hainaut M."/>
            <person name="Harispe M.L."/>
            <person name="Henrissat B."/>
            <person name="Hilden K.S."/>
            <person name="Hope R."/>
            <person name="Hossain A."/>
            <person name="Karabika E."/>
            <person name="Karaffa L."/>
            <person name="Karanyi Z."/>
            <person name="Krasevec N."/>
            <person name="Kuo A."/>
            <person name="Kusch H."/>
            <person name="LaButti K."/>
            <person name="Lagendijk E.L."/>
            <person name="Lapidus A."/>
            <person name="Levasseur A."/>
            <person name="Lindquist E."/>
            <person name="Lipzen A."/>
            <person name="Logrieco A.F."/>
            <person name="MacCabe A."/>
            <person name="Maekelae M.R."/>
            <person name="Malavazi I."/>
            <person name="Melin P."/>
            <person name="Meyer V."/>
            <person name="Mielnichuk N."/>
            <person name="Miskei M."/>
            <person name="Molnar A.P."/>
            <person name="Mule G."/>
            <person name="Ngan C.Y."/>
            <person name="Orejas M."/>
            <person name="Orosz E."/>
            <person name="Ouedraogo J.P."/>
            <person name="Overkamp K.M."/>
            <person name="Park H.-S."/>
            <person name="Perrone G."/>
            <person name="Piumi F."/>
            <person name="Punt P.J."/>
            <person name="Ram A.F."/>
            <person name="Ramon A."/>
            <person name="Rauscher S."/>
            <person name="Record E."/>
            <person name="Riano-Pachon D.M."/>
            <person name="Robert V."/>
            <person name="Roehrig J."/>
            <person name="Ruller R."/>
            <person name="Salamov A."/>
            <person name="Salih N.S."/>
            <person name="Samson R.A."/>
            <person name="Sandor E."/>
            <person name="Sanguinetti M."/>
            <person name="Schuetze T."/>
            <person name="Sepcic K."/>
            <person name="Shelest E."/>
            <person name="Sherlock G."/>
            <person name="Sophianopoulou V."/>
            <person name="Squina F.M."/>
            <person name="Sun H."/>
            <person name="Susca A."/>
            <person name="Todd R.B."/>
            <person name="Tsang A."/>
            <person name="Unkles S.E."/>
            <person name="van de Wiele N."/>
            <person name="van Rossen-Uffink D."/>
            <person name="Oliveira J.V."/>
            <person name="Vesth T.C."/>
            <person name="Visser J."/>
            <person name="Yu J.-H."/>
            <person name="Zhou M."/>
            <person name="Andersen M.R."/>
            <person name="Archer D.B."/>
            <person name="Baker S.E."/>
            <person name="Benoit I."/>
            <person name="Brakhage A.A."/>
            <person name="Braus G.H."/>
            <person name="Fischer R."/>
            <person name="Frisvad J.C."/>
            <person name="Goldman G.H."/>
            <person name="Houbraken J."/>
            <person name="Oakley B."/>
            <person name="Pocsi I."/>
            <person name="Scazzocchio C."/>
            <person name="Seiboth B."/>
            <person name="vanKuyk P.A."/>
            <person name="Wortman J."/>
            <person name="Dyer P.S."/>
            <person name="Grigoriev I.V."/>
        </authorList>
    </citation>
    <scope>NUCLEOTIDE SEQUENCE [LARGE SCALE GENOMIC DNA]</scope>
    <source>
        <strain evidence="3">CBS 506.65</strain>
    </source>
</reference>
<name>A0A1L9SWU3_9EURO</name>
<evidence type="ECO:0000313" key="2">
    <source>
        <dbReference type="EMBL" id="OJJ51597.1"/>
    </source>
</evidence>
<dbReference type="AlphaFoldDB" id="A0A1L9SWU3"/>
<dbReference type="EMBL" id="KV878336">
    <property type="protein sequence ID" value="OJJ51597.1"/>
    <property type="molecule type" value="Genomic_DNA"/>
</dbReference>
<protein>
    <submittedName>
        <fullName evidence="2">Uncharacterized protein</fullName>
    </submittedName>
</protein>